<evidence type="ECO:0000256" key="6">
    <source>
        <dbReference type="ARBA" id="ARBA00022723"/>
    </source>
</evidence>
<feature type="transmembrane region" description="Helical" evidence="12">
    <location>
        <begin position="12"/>
        <end position="30"/>
    </location>
</feature>
<keyword evidence="4" id="KW-0349">Heme</keyword>
<reference evidence="13 14" key="1">
    <citation type="journal article" date="2011" name="Nat. Genet.">
        <title>The genome of the mesopolyploid crop species Brassica rapa.</title>
        <authorList>
            <consortium name="Brassica rapa Genome Sequencing Project Consortium"/>
            <person name="Wang X."/>
            <person name="Wang H."/>
            <person name="Wang J."/>
            <person name="Sun R."/>
            <person name="Wu J."/>
            <person name="Liu S."/>
            <person name="Bai Y."/>
            <person name="Mun J.H."/>
            <person name="Bancroft I."/>
            <person name="Cheng F."/>
            <person name="Huang S."/>
            <person name="Li X."/>
            <person name="Hua W."/>
            <person name="Wang J."/>
            <person name="Wang X."/>
            <person name="Freeling M."/>
            <person name="Pires J.C."/>
            <person name="Paterson A.H."/>
            <person name="Chalhoub B."/>
            <person name="Wang B."/>
            <person name="Hayward A."/>
            <person name="Sharpe A.G."/>
            <person name="Park B.S."/>
            <person name="Weisshaar B."/>
            <person name="Liu B."/>
            <person name="Li B."/>
            <person name="Liu B."/>
            <person name="Tong C."/>
            <person name="Song C."/>
            <person name="Duran C."/>
            <person name="Peng C."/>
            <person name="Geng C."/>
            <person name="Koh C."/>
            <person name="Lin C."/>
            <person name="Edwards D."/>
            <person name="Mu D."/>
            <person name="Shen D."/>
            <person name="Soumpourou E."/>
            <person name="Li F."/>
            <person name="Fraser F."/>
            <person name="Conant G."/>
            <person name="Lassalle G."/>
            <person name="King G.J."/>
            <person name="Bonnema G."/>
            <person name="Tang H."/>
            <person name="Wang H."/>
            <person name="Belcram H."/>
            <person name="Zhou H."/>
            <person name="Hirakawa H."/>
            <person name="Abe H."/>
            <person name="Guo H."/>
            <person name="Wang H."/>
            <person name="Jin H."/>
            <person name="Parkin I.A."/>
            <person name="Batley J."/>
            <person name="Kim J.S."/>
            <person name="Just J."/>
            <person name="Li J."/>
            <person name="Xu J."/>
            <person name="Deng J."/>
            <person name="Kim J.A."/>
            <person name="Li J."/>
            <person name="Yu J."/>
            <person name="Meng J."/>
            <person name="Wang J."/>
            <person name="Min J."/>
            <person name="Poulain J."/>
            <person name="Wang J."/>
            <person name="Hatakeyama K."/>
            <person name="Wu K."/>
            <person name="Wang L."/>
            <person name="Fang L."/>
            <person name="Trick M."/>
            <person name="Links M.G."/>
            <person name="Zhao M."/>
            <person name="Jin M."/>
            <person name="Ramchiary N."/>
            <person name="Drou N."/>
            <person name="Berkman P.J."/>
            <person name="Cai Q."/>
            <person name="Huang Q."/>
            <person name="Li R."/>
            <person name="Tabata S."/>
            <person name="Cheng S."/>
            <person name="Zhang S."/>
            <person name="Zhang S."/>
            <person name="Huang S."/>
            <person name="Sato S."/>
            <person name="Sun S."/>
            <person name="Kwon S.J."/>
            <person name="Choi S.R."/>
            <person name="Lee T.H."/>
            <person name="Fan W."/>
            <person name="Zhao X."/>
            <person name="Tan X."/>
            <person name="Xu X."/>
            <person name="Wang Y."/>
            <person name="Qiu Y."/>
            <person name="Yin Y."/>
            <person name="Li Y."/>
            <person name="Du Y."/>
            <person name="Liao Y."/>
            <person name="Lim Y."/>
            <person name="Narusaka Y."/>
            <person name="Wang Y."/>
            <person name="Wang Z."/>
            <person name="Li Z."/>
            <person name="Wang Z."/>
            <person name="Xiong Z."/>
            <person name="Zhang Z."/>
        </authorList>
    </citation>
    <scope>NUCLEOTIDE SEQUENCE [LARGE SCALE GENOMIC DNA]</scope>
    <source>
        <strain evidence="13 14">cv. Chiifu-401-42</strain>
    </source>
</reference>
<dbReference type="EnsemblPlants" id="Bra022590.1">
    <property type="protein sequence ID" value="Bra022590.1-P"/>
    <property type="gene ID" value="Bra022590"/>
</dbReference>
<evidence type="ECO:0000256" key="11">
    <source>
        <dbReference type="ARBA" id="ARBA00023136"/>
    </source>
</evidence>
<evidence type="ECO:0000256" key="5">
    <source>
        <dbReference type="ARBA" id="ARBA00022692"/>
    </source>
</evidence>
<keyword evidence="14" id="KW-1185">Reference proteome</keyword>
<dbReference type="Pfam" id="PF00067">
    <property type="entry name" value="p450"/>
    <property type="match status" value="2"/>
</dbReference>
<evidence type="ECO:0000256" key="7">
    <source>
        <dbReference type="ARBA" id="ARBA00022989"/>
    </source>
</evidence>
<dbReference type="SUPFAM" id="SSF48264">
    <property type="entry name" value="Cytochrome P450"/>
    <property type="match status" value="1"/>
</dbReference>
<comment type="similarity">
    <text evidence="3">Belongs to the cytochrome P450 family.</text>
</comment>
<evidence type="ECO:0000313" key="14">
    <source>
        <dbReference type="Proteomes" id="UP000011750"/>
    </source>
</evidence>
<evidence type="ECO:0000313" key="13">
    <source>
        <dbReference type="EnsemblPlants" id="Bra022590.1-P"/>
    </source>
</evidence>
<dbReference type="Gramene" id="Bra022590.1">
    <property type="protein sequence ID" value="Bra022590.1-P"/>
    <property type="gene ID" value="Bra022590"/>
</dbReference>
<proteinExistence type="inferred from homology"/>
<dbReference type="GO" id="GO:0016705">
    <property type="term" value="F:oxidoreductase activity, acting on paired donors, with incorporation or reduction of molecular oxygen"/>
    <property type="evidence" value="ECO:0007669"/>
    <property type="project" value="InterPro"/>
</dbReference>
<comment type="cofactor">
    <cofactor evidence="1">
        <name>heme</name>
        <dbReference type="ChEBI" id="CHEBI:30413"/>
    </cofactor>
</comment>
<dbReference type="HOGENOM" id="CLU_001570_5_0_1"/>
<evidence type="ECO:0008006" key="15">
    <source>
        <dbReference type="Google" id="ProtNLM"/>
    </source>
</evidence>
<dbReference type="GO" id="GO:0016020">
    <property type="term" value="C:membrane"/>
    <property type="evidence" value="ECO:0007669"/>
    <property type="project" value="UniProtKB-SubCell"/>
</dbReference>
<dbReference type="AlphaFoldDB" id="M4E1E2"/>
<keyword evidence="10" id="KW-0503">Monooxygenase</keyword>
<dbReference type="InterPro" id="IPR036396">
    <property type="entry name" value="Cyt_P450_sf"/>
</dbReference>
<dbReference type="PANTHER" id="PTHR24282">
    <property type="entry name" value="CYTOCHROME P450 FAMILY MEMBER"/>
    <property type="match status" value="1"/>
</dbReference>
<evidence type="ECO:0000256" key="4">
    <source>
        <dbReference type="ARBA" id="ARBA00022617"/>
    </source>
</evidence>
<dbReference type="GO" id="GO:0020037">
    <property type="term" value="F:heme binding"/>
    <property type="evidence" value="ECO:0007669"/>
    <property type="project" value="InterPro"/>
</dbReference>
<evidence type="ECO:0000256" key="10">
    <source>
        <dbReference type="ARBA" id="ARBA00023033"/>
    </source>
</evidence>
<reference evidence="13" key="3">
    <citation type="submission" date="2023-03" db="UniProtKB">
        <authorList>
            <consortium name="EnsemblPlants"/>
        </authorList>
    </citation>
    <scope>IDENTIFICATION</scope>
    <source>
        <strain evidence="13">cv. Chiifu-401-42</strain>
    </source>
</reference>
<dbReference type="Proteomes" id="UP000011750">
    <property type="component" value="Chromosome A02"/>
</dbReference>
<dbReference type="GO" id="GO:0004497">
    <property type="term" value="F:monooxygenase activity"/>
    <property type="evidence" value="ECO:0000318"/>
    <property type="project" value="GO_Central"/>
</dbReference>
<reference evidence="13 14" key="2">
    <citation type="journal article" date="2018" name="Hortic Res">
        <title>Improved Brassica rapa reference genome by single-molecule sequencing and chromosome conformation capture technologies.</title>
        <authorList>
            <person name="Zhang L."/>
            <person name="Cai X."/>
            <person name="Wu J."/>
            <person name="Liu M."/>
            <person name="Grob S."/>
            <person name="Cheng F."/>
            <person name="Liang J."/>
            <person name="Cai C."/>
            <person name="Liu Z."/>
            <person name="Liu B."/>
            <person name="Wang F."/>
            <person name="Li S."/>
            <person name="Liu F."/>
            <person name="Li X."/>
            <person name="Cheng L."/>
            <person name="Yang W."/>
            <person name="Li M.H."/>
            <person name="Grossniklaus U."/>
            <person name="Zheng H."/>
            <person name="Wang X."/>
        </authorList>
    </citation>
    <scope>NUCLEOTIDE SEQUENCE [LARGE SCALE GENOMIC DNA]</scope>
    <source>
        <strain evidence="13 14">cv. Chiifu-401-42</strain>
    </source>
</reference>
<dbReference type="GO" id="GO:0005506">
    <property type="term" value="F:iron ion binding"/>
    <property type="evidence" value="ECO:0007669"/>
    <property type="project" value="InterPro"/>
</dbReference>
<accession>M4E1E2</accession>
<sequence length="362" mass="41307">MDQFLGVSQFLYLFFNVVVIVLSLMFLKLFKRCWISPVRAQTKLRQNGFVGPATSFPLSNSWVGNFNDIKKLKIALVMAEKRKSSTIINHDIHSIALPHFALWQQQYGKVFVYWQGIEPFVYVADPEFLSDIERCDDWTRHRHMITPAFSPLNLKGMANMMVESTTNMLDRWAIQINSGNPVFDMEKEIVVTAGEISAKTSFGVTGENATQFLKNLRAMQLALFHSHRYVGVPFSGILDFKQTLEAKGVSLLKAEKGEFTATELVDECKTFFFAGVETTALALTWTFMLLAIHPKWQDTLRDEIRQVIGDSEIEYKKLAGLKKSNSFRHRFPPTTQQLFHLLPPPFSIVFGVRVLRYGFSSG</sequence>
<keyword evidence="11 12" id="KW-0472">Membrane</keyword>
<evidence type="ECO:0000256" key="8">
    <source>
        <dbReference type="ARBA" id="ARBA00023002"/>
    </source>
</evidence>
<evidence type="ECO:0000256" key="3">
    <source>
        <dbReference type="ARBA" id="ARBA00010617"/>
    </source>
</evidence>
<dbReference type="InterPro" id="IPR001128">
    <property type="entry name" value="Cyt_P450"/>
</dbReference>
<keyword evidence="7 12" id="KW-1133">Transmembrane helix</keyword>
<protein>
    <recommendedName>
        <fullName evidence="15">Cytochrome P450</fullName>
    </recommendedName>
</protein>
<keyword evidence="8" id="KW-0560">Oxidoreductase</keyword>
<name>M4E1E2_BRACM</name>
<evidence type="ECO:0000256" key="12">
    <source>
        <dbReference type="SAM" id="Phobius"/>
    </source>
</evidence>
<dbReference type="InterPro" id="IPR050665">
    <property type="entry name" value="Cytochrome_P450_Monooxygen"/>
</dbReference>
<dbReference type="Gene3D" id="1.10.630.10">
    <property type="entry name" value="Cytochrome P450"/>
    <property type="match status" value="2"/>
</dbReference>
<organism evidence="13 14">
    <name type="scientific">Brassica campestris</name>
    <name type="common">Field mustard</name>
    <dbReference type="NCBI Taxonomy" id="3711"/>
    <lineage>
        <taxon>Eukaryota</taxon>
        <taxon>Viridiplantae</taxon>
        <taxon>Streptophyta</taxon>
        <taxon>Embryophyta</taxon>
        <taxon>Tracheophyta</taxon>
        <taxon>Spermatophyta</taxon>
        <taxon>Magnoliopsida</taxon>
        <taxon>eudicotyledons</taxon>
        <taxon>Gunneridae</taxon>
        <taxon>Pentapetalae</taxon>
        <taxon>rosids</taxon>
        <taxon>malvids</taxon>
        <taxon>Brassicales</taxon>
        <taxon>Brassicaceae</taxon>
        <taxon>Brassiceae</taxon>
        <taxon>Brassica</taxon>
    </lineage>
</organism>
<comment type="subcellular location">
    <subcellularLocation>
        <location evidence="2">Membrane</location>
        <topology evidence="2">Single-pass membrane protein</topology>
    </subcellularLocation>
</comment>
<dbReference type="PANTHER" id="PTHR24282:SF199">
    <property type="entry name" value="CYTOCHROME P450"/>
    <property type="match status" value="1"/>
</dbReference>
<dbReference type="eggNOG" id="KOG0157">
    <property type="taxonomic scope" value="Eukaryota"/>
</dbReference>
<dbReference type="InParanoid" id="M4E1E2"/>
<keyword evidence="5 12" id="KW-0812">Transmembrane</keyword>
<evidence type="ECO:0000256" key="1">
    <source>
        <dbReference type="ARBA" id="ARBA00001971"/>
    </source>
</evidence>
<evidence type="ECO:0000256" key="2">
    <source>
        <dbReference type="ARBA" id="ARBA00004167"/>
    </source>
</evidence>
<keyword evidence="9" id="KW-0408">Iron</keyword>
<keyword evidence="6" id="KW-0479">Metal-binding</keyword>
<evidence type="ECO:0000256" key="9">
    <source>
        <dbReference type="ARBA" id="ARBA00023004"/>
    </source>
</evidence>